<dbReference type="OrthoDB" id="2168082at2"/>
<gene>
    <name evidence="3" type="ORF">ACKW6Q_21610</name>
    <name evidence="2" type="ORF">AU378_11110</name>
</gene>
<keyword evidence="5" id="KW-1185">Reference proteome</keyword>
<dbReference type="InterPro" id="IPR007492">
    <property type="entry name" value="LytTR_DNA-bd_dom"/>
</dbReference>
<dbReference type="PANTHER" id="PTHR37299:SF1">
    <property type="entry name" value="STAGE 0 SPORULATION PROTEIN A HOMOLOG"/>
    <property type="match status" value="1"/>
</dbReference>
<proteinExistence type="predicted"/>
<reference evidence="2" key="2">
    <citation type="submission" date="2015-12" db="EMBL/GenBank/DDBJ databases">
        <authorList>
            <person name="Shamseldin A."/>
            <person name="Moawad H."/>
            <person name="Abd El-Rahim W.M."/>
            <person name="Sadowsky M.J."/>
        </authorList>
    </citation>
    <scope>NUCLEOTIDE SEQUENCE</scope>
    <source>
        <strain evidence="2">KJ1R5</strain>
    </source>
</reference>
<evidence type="ECO:0000259" key="1">
    <source>
        <dbReference type="PROSITE" id="PS50930"/>
    </source>
</evidence>
<dbReference type="Gene3D" id="2.40.50.1020">
    <property type="entry name" value="LytTr DNA-binding domain"/>
    <property type="match status" value="1"/>
</dbReference>
<evidence type="ECO:0000313" key="2">
    <source>
        <dbReference type="EMBL" id="KXH82978.1"/>
    </source>
</evidence>
<evidence type="ECO:0000313" key="5">
    <source>
        <dbReference type="Proteomes" id="UP001634154"/>
    </source>
</evidence>
<dbReference type="AlphaFoldDB" id="A0A135WDI5"/>
<dbReference type="Proteomes" id="UP000070513">
    <property type="component" value="Unassembled WGS sequence"/>
</dbReference>
<reference evidence="4" key="1">
    <citation type="submission" date="2015-12" db="EMBL/GenBank/DDBJ databases">
        <title>Genome sequence of a biocontrol rhizobacterium Chryseobacterium kwangjuense strain KJ1R5 isolated from pepper (Capsicum annuum L.).</title>
        <authorList>
            <person name="Jeong J.-J."/>
            <person name="Park H."/>
            <person name="Mannaa M."/>
            <person name="Sang M.K."/>
            <person name="Choi I.-G."/>
            <person name="Kim K.D."/>
        </authorList>
    </citation>
    <scope>NUCLEOTIDE SEQUENCE [LARGE SCALE GENOMIC DNA]</scope>
    <source>
        <strain evidence="4">KJ1R5</strain>
    </source>
</reference>
<dbReference type="InterPro" id="IPR046947">
    <property type="entry name" value="LytR-like"/>
</dbReference>
<accession>A0A135WDI5</accession>
<evidence type="ECO:0000313" key="3">
    <source>
        <dbReference type="EMBL" id="MFN1219573.1"/>
    </source>
</evidence>
<dbReference type="Proteomes" id="UP001634154">
    <property type="component" value="Unassembled WGS sequence"/>
</dbReference>
<dbReference type="Pfam" id="PF04397">
    <property type="entry name" value="LytTR"/>
    <property type="match status" value="1"/>
</dbReference>
<sequence length="128" mass="14957">MSDNTSLLDKHKQFQKVSIPTQEGFELISISEIMYLEASNSYTTFYLEGKKQLVATKNIGFYEEELQADPFLRIHQSYMVNINKIKRYVKADNGYVILTTGQPIRVSRSKKEELLEFFKLRRSPNKNP</sequence>
<dbReference type="GO" id="GO:0003677">
    <property type="term" value="F:DNA binding"/>
    <property type="evidence" value="ECO:0007669"/>
    <property type="project" value="InterPro"/>
</dbReference>
<dbReference type="SMART" id="SM00850">
    <property type="entry name" value="LytTR"/>
    <property type="match status" value="1"/>
</dbReference>
<dbReference type="EMBL" id="JBJXVJ010000005">
    <property type="protein sequence ID" value="MFN1219573.1"/>
    <property type="molecule type" value="Genomic_DNA"/>
</dbReference>
<evidence type="ECO:0000313" key="4">
    <source>
        <dbReference type="Proteomes" id="UP000070513"/>
    </source>
</evidence>
<comment type="caution">
    <text evidence="2">The sequence shown here is derived from an EMBL/GenBank/DDBJ whole genome shotgun (WGS) entry which is preliminary data.</text>
</comment>
<reference evidence="2 4" key="3">
    <citation type="journal article" date="2016" name="Genome Announc.">
        <title>Draft Genome Sequence of a Biocontrol Rhizobacterium, Chryseobacterium kwangjuense Strain KJ1R5, Isolated from Pepper (Capsicum annuum).</title>
        <authorList>
            <person name="Jeong J.J."/>
            <person name="Park H."/>
            <person name="Park B.H."/>
            <person name="Mannaa M."/>
            <person name="Sang M.K."/>
            <person name="Choi I.G."/>
            <person name="Kim K.D."/>
        </authorList>
    </citation>
    <scope>NUCLEOTIDE SEQUENCE [LARGE SCALE GENOMIC DNA]</scope>
    <source>
        <strain evidence="2 4">KJ1R5</strain>
    </source>
</reference>
<dbReference type="PANTHER" id="PTHR37299">
    <property type="entry name" value="TRANSCRIPTIONAL REGULATOR-RELATED"/>
    <property type="match status" value="1"/>
</dbReference>
<organism evidence="2 4">
    <name type="scientific">Chryseobacterium kwangjuense</name>
    <dbReference type="NCBI Taxonomy" id="267125"/>
    <lineage>
        <taxon>Bacteria</taxon>
        <taxon>Pseudomonadati</taxon>
        <taxon>Bacteroidota</taxon>
        <taxon>Flavobacteriia</taxon>
        <taxon>Flavobacteriales</taxon>
        <taxon>Weeksellaceae</taxon>
        <taxon>Chryseobacterium group</taxon>
        <taxon>Chryseobacterium</taxon>
    </lineage>
</organism>
<dbReference type="PROSITE" id="PS50930">
    <property type="entry name" value="HTH_LYTTR"/>
    <property type="match status" value="1"/>
</dbReference>
<dbReference type="GO" id="GO:0000156">
    <property type="term" value="F:phosphorelay response regulator activity"/>
    <property type="evidence" value="ECO:0007669"/>
    <property type="project" value="InterPro"/>
</dbReference>
<dbReference type="RefSeq" id="WP_062651092.1">
    <property type="nucleotide sequence ID" value="NZ_JBJXVJ010000005.1"/>
</dbReference>
<protein>
    <submittedName>
        <fullName evidence="3">LytR/AlgR family response regulator transcription factor</fullName>
    </submittedName>
</protein>
<feature type="domain" description="HTH LytTR-type" evidence="1">
    <location>
        <begin position="17"/>
        <end position="120"/>
    </location>
</feature>
<reference evidence="3 5" key="4">
    <citation type="submission" date="2024-12" db="EMBL/GenBank/DDBJ databases">
        <title>Draft genome sequence of Chryseobacterium kwangjuense AG447.</title>
        <authorList>
            <person name="Cheptsov V.S."/>
            <person name="Belov A."/>
            <person name="Zavarzina A.G."/>
        </authorList>
    </citation>
    <scope>NUCLEOTIDE SEQUENCE [LARGE SCALE GENOMIC DNA]</scope>
    <source>
        <strain evidence="3 5">AG447</strain>
    </source>
</reference>
<name>A0A135WDI5_9FLAO</name>
<dbReference type="EMBL" id="LPUR01000011">
    <property type="protein sequence ID" value="KXH82978.1"/>
    <property type="molecule type" value="Genomic_DNA"/>
</dbReference>